<organism evidence="2 3">
    <name type="scientific">Chondromyces apiculatus DSM 436</name>
    <dbReference type="NCBI Taxonomy" id="1192034"/>
    <lineage>
        <taxon>Bacteria</taxon>
        <taxon>Pseudomonadati</taxon>
        <taxon>Myxococcota</taxon>
        <taxon>Polyangia</taxon>
        <taxon>Polyangiales</taxon>
        <taxon>Polyangiaceae</taxon>
        <taxon>Chondromyces</taxon>
    </lineage>
</organism>
<dbReference type="eggNOG" id="COG0346">
    <property type="taxonomic scope" value="Bacteria"/>
</dbReference>
<dbReference type="Gene3D" id="3.30.720.120">
    <property type="match status" value="1"/>
</dbReference>
<gene>
    <name evidence="2" type="ORF">CAP_5454</name>
</gene>
<feature type="domain" description="VOC" evidence="1">
    <location>
        <begin position="1"/>
        <end position="124"/>
    </location>
</feature>
<evidence type="ECO:0000259" key="1">
    <source>
        <dbReference type="PROSITE" id="PS51819"/>
    </source>
</evidence>
<dbReference type="SUPFAM" id="SSF54593">
    <property type="entry name" value="Glyoxalase/Bleomycin resistance protein/Dihydroxybiphenyl dioxygenase"/>
    <property type="match status" value="1"/>
</dbReference>
<reference evidence="2 3" key="1">
    <citation type="submission" date="2013-05" db="EMBL/GenBank/DDBJ databases">
        <title>Genome assembly of Chondromyces apiculatus DSM 436.</title>
        <authorList>
            <person name="Sharma G."/>
            <person name="Khatri I."/>
            <person name="Kaur C."/>
            <person name="Mayilraj S."/>
            <person name="Subramanian S."/>
        </authorList>
    </citation>
    <scope>NUCLEOTIDE SEQUENCE [LARGE SCALE GENOMIC DNA]</scope>
    <source>
        <strain evidence="2 3">DSM 436</strain>
    </source>
</reference>
<dbReference type="STRING" id="1192034.CAP_5454"/>
<protein>
    <recommendedName>
        <fullName evidence="1">VOC domain-containing protein</fullName>
    </recommendedName>
</protein>
<name>A0A017T3R5_9BACT</name>
<dbReference type="InterPro" id="IPR037523">
    <property type="entry name" value="VOC_core"/>
</dbReference>
<dbReference type="InterPro" id="IPR029068">
    <property type="entry name" value="Glyas_Bleomycin-R_OHBP_Dase"/>
</dbReference>
<dbReference type="RefSeq" id="WP_044245855.1">
    <property type="nucleotide sequence ID" value="NZ_ASRX01000045.1"/>
</dbReference>
<dbReference type="Proteomes" id="UP000019678">
    <property type="component" value="Unassembled WGS sequence"/>
</dbReference>
<dbReference type="PROSITE" id="PS51819">
    <property type="entry name" value="VOC"/>
    <property type="match status" value="1"/>
</dbReference>
<keyword evidence="3" id="KW-1185">Reference proteome</keyword>
<sequence>MRAHFILYVRDPAASRDFYESVLQRAPSLDVPGMTEFELGPGMVVGLMPEAGIKRLLGPEVDPSRLHGPGRAEIYLVVQDPAGHHARALAAGARELSPLALRGWGHRAAYSVDADGYVLAFATPVA</sequence>
<accession>A0A017T3R5</accession>
<comment type="caution">
    <text evidence="2">The sequence shown here is derived from an EMBL/GenBank/DDBJ whole genome shotgun (WGS) entry which is preliminary data.</text>
</comment>
<dbReference type="OrthoDB" id="9798430at2"/>
<dbReference type="AlphaFoldDB" id="A0A017T3R5"/>
<dbReference type="Pfam" id="PF00903">
    <property type="entry name" value="Glyoxalase"/>
    <property type="match status" value="1"/>
</dbReference>
<evidence type="ECO:0000313" key="3">
    <source>
        <dbReference type="Proteomes" id="UP000019678"/>
    </source>
</evidence>
<dbReference type="InterPro" id="IPR004360">
    <property type="entry name" value="Glyas_Fos-R_dOase_dom"/>
</dbReference>
<dbReference type="EMBL" id="ASRX01000045">
    <property type="protein sequence ID" value="EYF03470.1"/>
    <property type="molecule type" value="Genomic_DNA"/>
</dbReference>
<proteinExistence type="predicted"/>
<dbReference type="Gene3D" id="3.30.720.110">
    <property type="match status" value="1"/>
</dbReference>
<evidence type="ECO:0000313" key="2">
    <source>
        <dbReference type="EMBL" id="EYF03470.1"/>
    </source>
</evidence>